<dbReference type="AlphaFoldDB" id="A0A4C1ZSP0"/>
<reference evidence="1 2" key="1">
    <citation type="journal article" date="2019" name="Commun. Biol.">
        <title>The bagworm genome reveals a unique fibroin gene that provides high tensile strength.</title>
        <authorList>
            <person name="Kono N."/>
            <person name="Nakamura H."/>
            <person name="Ohtoshi R."/>
            <person name="Tomita M."/>
            <person name="Numata K."/>
            <person name="Arakawa K."/>
        </authorList>
    </citation>
    <scope>NUCLEOTIDE SEQUENCE [LARGE SCALE GENOMIC DNA]</scope>
</reference>
<evidence type="ECO:0000313" key="1">
    <source>
        <dbReference type="EMBL" id="GBP90688.1"/>
    </source>
</evidence>
<name>A0A4C1ZSP0_EUMVA</name>
<evidence type="ECO:0000313" key="2">
    <source>
        <dbReference type="Proteomes" id="UP000299102"/>
    </source>
</evidence>
<comment type="caution">
    <text evidence="1">The sequence shown here is derived from an EMBL/GenBank/DDBJ whole genome shotgun (WGS) entry which is preliminary data.</text>
</comment>
<dbReference type="EMBL" id="BGZK01002103">
    <property type="protein sequence ID" value="GBP90688.1"/>
    <property type="molecule type" value="Genomic_DNA"/>
</dbReference>
<organism evidence="1 2">
    <name type="scientific">Eumeta variegata</name>
    <name type="common">Bagworm moth</name>
    <name type="synonym">Eumeta japonica</name>
    <dbReference type="NCBI Taxonomy" id="151549"/>
    <lineage>
        <taxon>Eukaryota</taxon>
        <taxon>Metazoa</taxon>
        <taxon>Ecdysozoa</taxon>
        <taxon>Arthropoda</taxon>
        <taxon>Hexapoda</taxon>
        <taxon>Insecta</taxon>
        <taxon>Pterygota</taxon>
        <taxon>Neoptera</taxon>
        <taxon>Endopterygota</taxon>
        <taxon>Lepidoptera</taxon>
        <taxon>Glossata</taxon>
        <taxon>Ditrysia</taxon>
        <taxon>Tineoidea</taxon>
        <taxon>Psychidae</taxon>
        <taxon>Oiketicinae</taxon>
        <taxon>Eumeta</taxon>
    </lineage>
</organism>
<proteinExistence type="predicted"/>
<protein>
    <submittedName>
        <fullName evidence="1">Uncharacterized protein</fullName>
    </submittedName>
</protein>
<gene>
    <name evidence="1" type="ORF">EVAR_60788_1</name>
</gene>
<keyword evidence="2" id="KW-1185">Reference proteome</keyword>
<accession>A0A4C1ZSP0</accession>
<dbReference type="Proteomes" id="UP000299102">
    <property type="component" value="Unassembled WGS sequence"/>
</dbReference>
<sequence length="145" mass="16663">MYQPRLPFDKQNPEKVNKFGFGFPHYWSPYLMLCFSALRAQGVKTSYVGSHDQTLTWSEFQSPHVLTKSVCGDTLINYSHRELGGHAPMNVRSPKVVIDALLAPRLGIGLMMEKKWDDGGKMVHRKFHSPDKSQQRKQLLHVRIL</sequence>